<evidence type="ECO:0000313" key="3">
    <source>
        <dbReference type="Proteomes" id="UP000501891"/>
    </source>
</evidence>
<accession>A0A858R4B1</accession>
<protein>
    <submittedName>
        <fullName evidence="2">Outer membrane beta-barrel protein</fullName>
    </submittedName>
</protein>
<keyword evidence="1" id="KW-0732">Signal</keyword>
<name>A0A858R4B1_9PROT</name>
<feature type="signal peptide" evidence="1">
    <location>
        <begin position="1"/>
        <end position="27"/>
    </location>
</feature>
<dbReference type="AlphaFoldDB" id="A0A858R4B1"/>
<sequence>MPARRAGWLRSAAALAAAGSLTLPVAAQSPYGPLGVRLGLVEIYPTAGVVARYTDNVFANRTDKESDLVTEFVAGFTANTLWARDTLNADLEVRARRYRENENQDRTSIIAGLSGQFDATEDDTVGFDLRFRRQAEIRNFQDVDPNLPPAENIRFDSYSASLLYERRVNNFALSVTGFGGTVDYPGLLNDRDRDDAQASLRVSYALSPSLSAYLQPAFAWQDFPNFDSATSTTLTALAGARFDLSTIWVGDIGVGVFKQDYRSDQFKDLTSFAVNGRLTWKPSALTTVTASTVRSQAPNTRPGAGNLVSTRFQLSVRHDFLLNLSAEARVNYAIDDFGRVDDGSDRRWEAELRGEYQLNRNLGLTASVQHRRRESDSPGREYKQNNILLGIRVRL</sequence>
<evidence type="ECO:0000256" key="1">
    <source>
        <dbReference type="SAM" id="SignalP"/>
    </source>
</evidence>
<gene>
    <name evidence="2" type="ORF">HHL28_03145</name>
</gene>
<dbReference type="Pfam" id="PF10082">
    <property type="entry name" value="BBP2_2"/>
    <property type="match status" value="1"/>
</dbReference>
<dbReference type="Gene3D" id="2.40.128.130">
    <property type="entry name" value="Autotransporter beta-domain"/>
    <property type="match status" value="1"/>
</dbReference>
<dbReference type="InterPro" id="IPR018759">
    <property type="entry name" value="BBP2_2"/>
</dbReference>
<reference evidence="2" key="1">
    <citation type="submission" date="2020-04" db="EMBL/GenBank/DDBJ databases">
        <title>A desert anoxygenic phototrophic bacterium fixes CO2 using RubisCO under aerobic conditions.</title>
        <authorList>
            <person name="Tang K."/>
        </authorList>
    </citation>
    <scope>NUCLEOTIDE SEQUENCE [LARGE SCALE GENOMIC DNA]</scope>
    <source>
        <strain evidence="2">MIMtkB3</strain>
    </source>
</reference>
<organism evidence="2 3">
    <name type="scientific">Aerophototrophica crusticola</name>
    <dbReference type="NCBI Taxonomy" id="1709002"/>
    <lineage>
        <taxon>Bacteria</taxon>
        <taxon>Pseudomonadati</taxon>
        <taxon>Pseudomonadota</taxon>
        <taxon>Alphaproteobacteria</taxon>
        <taxon>Rhodospirillales</taxon>
        <taxon>Rhodospirillaceae</taxon>
        <taxon>Aerophototrophica</taxon>
    </lineage>
</organism>
<feature type="chain" id="PRO_5032454174" evidence="1">
    <location>
        <begin position="28"/>
        <end position="395"/>
    </location>
</feature>
<keyword evidence="3" id="KW-1185">Reference proteome</keyword>
<evidence type="ECO:0000313" key="2">
    <source>
        <dbReference type="EMBL" id="QJE72228.1"/>
    </source>
</evidence>
<dbReference type="SUPFAM" id="SSF56935">
    <property type="entry name" value="Porins"/>
    <property type="match status" value="1"/>
</dbReference>
<proteinExistence type="predicted"/>
<dbReference type="Proteomes" id="UP000501891">
    <property type="component" value="Chromosome"/>
</dbReference>
<dbReference type="KEGG" id="acru:HHL28_03145"/>
<dbReference type="EMBL" id="CP051775">
    <property type="protein sequence ID" value="QJE72228.1"/>
    <property type="molecule type" value="Genomic_DNA"/>
</dbReference>
<dbReference type="InterPro" id="IPR036709">
    <property type="entry name" value="Autotransporte_beta_dom_sf"/>
</dbReference>